<dbReference type="Proteomes" id="UP000249829">
    <property type="component" value="Unassembled WGS sequence"/>
</dbReference>
<proteinExistence type="predicted"/>
<sequence length="107" mass="11944">MSEQGLCHELTQFFFFVLFCLLEMGADILRSDHPPRTTQNVQGSVMGWFGLQCTAVARTLAAARASVTGVRYISLFHQYNSSVFIEVETRCPPTEGRFHGREGPSTV</sequence>
<gene>
    <name evidence="2" type="ORF">BO99DRAFT_154150</name>
</gene>
<keyword evidence="1" id="KW-0732">Signal</keyword>
<accession>A0A2V5HP02</accession>
<dbReference type="AlphaFoldDB" id="A0A2V5HP02"/>
<evidence type="ECO:0008006" key="4">
    <source>
        <dbReference type="Google" id="ProtNLM"/>
    </source>
</evidence>
<keyword evidence="3" id="KW-1185">Reference proteome</keyword>
<reference evidence="2 3" key="1">
    <citation type="submission" date="2018-02" db="EMBL/GenBank/DDBJ databases">
        <title>The genomes of Aspergillus section Nigri reveals drivers in fungal speciation.</title>
        <authorList>
            <consortium name="DOE Joint Genome Institute"/>
            <person name="Vesth T.C."/>
            <person name="Nybo J."/>
            <person name="Theobald S."/>
            <person name="Brandl J."/>
            <person name="Frisvad J.C."/>
            <person name="Nielsen K.F."/>
            <person name="Lyhne E.K."/>
            <person name="Kogle M.E."/>
            <person name="Kuo A."/>
            <person name="Riley R."/>
            <person name="Clum A."/>
            <person name="Nolan M."/>
            <person name="Lipzen A."/>
            <person name="Salamov A."/>
            <person name="Henrissat B."/>
            <person name="Wiebenga A."/>
            <person name="De vries R.P."/>
            <person name="Grigoriev I.V."/>
            <person name="Mortensen U.H."/>
            <person name="Andersen M.R."/>
            <person name="Baker S.E."/>
        </authorList>
    </citation>
    <scope>NUCLEOTIDE SEQUENCE [LARGE SCALE GENOMIC DNA]</scope>
    <source>
        <strain evidence="2 3">CBS 115571</strain>
    </source>
</reference>
<feature type="signal peptide" evidence="1">
    <location>
        <begin position="1"/>
        <end position="28"/>
    </location>
</feature>
<organism evidence="2 3">
    <name type="scientific">Aspergillus violaceofuscus (strain CBS 115571)</name>
    <dbReference type="NCBI Taxonomy" id="1450538"/>
    <lineage>
        <taxon>Eukaryota</taxon>
        <taxon>Fungi</taxon>
        <taxon>Dikarya</taxon>
        <taxon>Ascomycota</taxon>
        <taxon>Pezizomycotina</taxon>
        <taxon>Eurotiomycetes</taxon>
        <taxon>Eurotiomycetidae</taxon>
        <taxon>Eurotiales</taxon>
        <taxon>Aspergillaceae</taxon>
        <taxon>Aspergillus</taxon>
    </lineage>
</organism>
<protein>
    <recommendedName>
        <fullName evidence="4">Secreted protein</fullName>
    </recommendedName>
</protein>
<name>A0A2V5HP02_ASPV1</name>
<evidence type="ECO:0000256" key="1">
    <source>
        <dbReference type="SAM" id="SignalP"/>
    </source>
</evidence>
<evidence type="ECO:0000313" key="3">
    <source>
        <dbReference type="Proteomes" id="UP000249829"/>
    </source>
</evidence>
<dbReference type="EMBL" id="KZ825104">
    <property type="protein sequence ID" value="PYI23824.1"/>
    <property type="molecule type" value="Genomic_DNA"/>
</dbReference>
<feature type="chain" id="PRO_5015871777" description="Secreted protein" evidence="1">
    <location>
        <begin position="29"/>
        <end position="107"/>
    </location>
</feature>
<evidence type="ECO:0000313" key="2">
    <source>
        <dbReference type="EMBL" id="PYI23824.1"/>
    </source>
</evidence>